<gene>
    <name evidence="1" type="primary">UEL-1</name>
    <name evidence="1" type="ORF">AXF42_Ash019163</name>
</gene>
<evidence type="ECO:0000313" key="1">
    <source>
        <dbReference type="EMBL" id="PKA61957.1"/>
    </source>
</evidence>
<accession>A0A2I0B2D0</accession>
<dbReference type="STRING" id="1088818.A0A2I0B2D0"/>
<evidence type="ECO:0000313" key="2">
    <source>
        <dbReference type="Proteomes" id="UP000236161"/>
    </source>
</evidence>
<reference evidence="1 2" key="1">
    <citation type="journal article" date="2017" name="Nature">
        <title>The Apostasia genome and the evolution of orchids.</title>
        <authorList>
            <person name="Zhang G.Q."/>
            <person name="Liu K.W."/>
            <person name="Li Z."/>
            <person name="Lohaus R."/>
            <person name="Hsiao Y.Y."/>
            <person name="Niu S.C."/>
            <person name="Wang J.Y."/>
            <person name="Lin Y.C."/>
            <person name="Xu Q."/>
            <person name="Chen L.J."/>
            <person name="Yoshida K."/>
            <person name="Fujiwara S."/>
            <person name="Wang Z.W."/>
            <person name="Zhang Y.Q."/>
            <person name="Mitsuda N."/>
            <person name="Wang M."/>
            <person name="Liu G.H."/>
            <person name="Pecoraro L."/>
            <person name="Huang H.X."/>
            <person name="Xiao X.J."/>
            <person name="Lin M."/>
            <person name="Wu X.Y."/>
            <person name="Wu W.L."/>
            <person name="Chen Y.Y."/>
            <person name="Chang S.B."/>
            <person name="Sakamoto S."/>
            <person name="Ohme-Takagi M."/>
            <person name="Yagi M."/>
            <person name="Zeng S.J."/>
            <person name="Shen C.Y."/>
            <person name="Yeh C.M."/>
            <person name="Luo Y.B."/>
            <person name="Tsai W.C."/>
            <person name="Van de Peer Y."/>
            <person name="Liu Z.J."/>
        </authorList>
    </citation>
    <scope>NUCLEOTIDE SEQUENCE [LARGE SCALE GENOMIC DNA]</scope>
    <source>
        <strain evidence="2">cv. Shenzhen</strain>
        <tissue evidence="1">Stem</tissue>
    </source>
</reference>
<keyword evidence="1" id="KW-0413">Isomerase</keyword>
<keyword evidence="2" id="KW-1185">Reference proteome</keyword>
<dbReference type="OrthoDB" id="9402762at2759"/>
<dbReference type="Gene3D" id="3.90.25.10">
    <property type="entry name" value="UDP-galactose 4-epimerase, domain 1"/>
    <property type="match status" value="1"/>
</dbReference>
<name>A0A2I0B2D0_9ASPA</name>
<sequence>MKEFVEACIKGTGIDINVEYLSRRAGDHAKVYGALAKIQRELNWTSQNTDPEEP</sequence>
<dbReference type="Proteomes" id="UP000236161">
    <property type="component" value="Unassembled WGS sequence"/>
</dbReference>
<organism evidence="1 2">
    <name type="scientific">Apostasia shenzhenica</name>
    <dbReference type="NCBI Taxonomy" id="1088818"/>
    <lineage>
        <taxon>Eukaryota</taxon>
        <taxon>Viridiplantae</taxon>
        <taxon>Streptophyta</taxon>
        <taxon>Embryophyta</taxon>
        <taxon>Tracheophyta</taxon>
        <taxon>Spermatophyta</taxon>
        <taxon>Magnoliopsida</taxon>
        <taxon>Liliopsida</taxon>
        <taxon>Asparagales</taxon>
        <taxon>Orchidaceae</taxon>
        <taxon>Apostasioideae</taxon>
        <taxon>Apostasia</taxon>
    </lineage>
</organism>
<dbReference type="AlphaFoldDB" id="A0A2I0B2D0"/>
<dbReference type="EMBL" id="KZ451922">
    <property type="protein sequence ID" value="PKA61957.1"/>
    <property type="molecule type" value="Genomic_DNA"/>
</dbReference>
<proteinExistence type="predicted"/>
<dbReference type="EC" id="5.1.3.5" evidence="1"/>
<dbReference type="GO" id="GO:0050373">
    <property type="term" value="F:UDP-arabinose 4-epimerase activity"/>
    <property type="evidence" value="ECO:0007669"/>
    <property type="project" value="UniProtKB-EC"/>
</dbReference>
<protein>
    <submittedName>
        <fullName evidence="1">Putative UDP-arabinose 4-epimerase 1</fullName>
        <ecNumber evidence="1">5.1.3.5</ecNumber>
    </submittedName>
</protein>